<dbReference type="InterPro" id="IPR009000">
    <property type="entry name" value="Transl_B-barrel_sf"/>
</dbReference>
<keyword evidence="4" id="KW-0689">Ribosomal protein</keyword>
<comment type="caution">
    <text evidence="6">The sequence shown here is derived from an EMBL/GenBank/DDBJ whole genome shotgun (WGS) entry which is preliminary data.</text>
</comment>
<dbReference type="FunFam" id="2.40.30.10:FF:000004">
    <property type="entry name" value="50S ribosomal protein L3"/>
    <property type="match status" value="1"/>
</dbReference>
<evidence type="ECO:0000313" key="6">
    <source>
        <dbReference type="EMBL" id="GAI15127.1"/>
    </source>
</evidence>
<dbReference type="Gene3D" id="2.40.30.10">
    <property type="entry name" value="Translation factors"/>
    <property type="match status" value="2"/>
</dbReference>
<dbReference type="PANTHER" id="PTHR11229">
    <property type="entry name" value="50S RIBOSOMAL PROTEIN L3"/>
    <property type="match status" value="1"/>
</dbReference>
<dbReference type="GO" id="GO:1990904">
    <property type="term" value="C:ribonucleoprotein complex"/>
    <property type="evidence" value="ECO:0007669"/>
    <property type="project" value="UniProtKB-KW"/>
</dbReference>
<dbReference type="Pfam" id="PF00297">
    <property type="entry name" value="Ribosomal_L3"/>
    <property type="match status" value="1"/>
</dbReference>
<dbReference type="EMBL" id="BARV01004069">
    <property type="protein sequence ID" value="GAI15127.1"/>
    <property type="molecule type" value="Genomic_DNA"/>
</dbReference>
<accession>X1L716</accession>
<dbReference type="SUPFAM" id="SSF50447">
    <property type="entry name" value="Translation proteins"/>
    <property type="match status" value="1"/>
</dbReference>
<dbReference type="GO" id="GO:0005840">
    <property type="term" value="C:ribosome"/>
    <property type="evidence" value="ECO:0007669"/>
    <property type="project" value="UniProtKB-KW"/>
</dbReference>
<organism evidence="6">
    <name type="scientific">marine sediment metagenome</name>
    <dbReference type="NCBI Taxonomy" id="412755"/>
    <lineage>
        <taxon>unclassified sequences</taxon>
        <taxon>metagenomes</taxon>
        <taxon>ecological metagenomes</taxon>
    </lineage>
</organism>
<comment type="similarity">
    <text evidence="1">Belongs to the universal ribosomal protein uL3 family.</text>
</comment>
<sequence length="186" mass="20785">MQIGIGRKIRMIQLFDKKGRQLPATEIRVEQSIISQIRTQEVDGYQAIQLAVKKGKKQEFRILTDQSEAKELKKGQKLDREAFSEAKSLDVSGFSKGKGFQGVIKKYNFSRGPKSHGSHHYRRTGAIGQCAIPARVFKGKKMPGRMGNQKVTIKNLQVIKQEKDSIYLKGGVPGPKGSYLALRGVK</sequence>
<evidence type="ECO:0000256" key="2">
    <source>
        <dbReference type="ARBA" id="ARBA00022730"/>
    </source>
</evidence>
<dbReference type="AlphaFoldDB" id="X1L716"/>
<dbReference type="InterPro" id="IPR000597">
    <property type="entry name" value="Ribosomal_uL3"/>
</dbReference>
<evidence type="ECO:0000256" key="3">
    <source>
        <dbReference type="ARBA" id="ARBA00022884"/>
    </source>
</evidence>
<dbReference type="InterPro" id="IPR019927">
    <property type="entry name" value="Ribosomal_uL3_bac/org-type"/>
</dbReference>
<protein>
    <recommendedName>
        <fullName evidence="7">50S ribosomal protein L3</fullName>
    </recommendedName>
</protein>
<evidence type="ECO:0000256" key="4">
    <source>
        <dbReference type="ARBA" id="ARBA00022980"/>
    </source>
</evidence>
<gene>
    <name evidence="6" type="ORF">S06H3_09298</name>
</gene>
<evidence type="ECO:0000256" key="5">
    <source>
        <dbReference type="ARBA" id="ARBA00023274"/>
    </source>
</evidence>
<dbReference type="GO" id="GO:0006412">
    <property type="term" value="P:translation"/>
    <property type="evidence" value="ECO:0007669"/>
    <property type="project" value="InterPro"/>
</dbReference>
<dbReference type="PANTHER" id="PTHR11229:SF16">
    <property type="entry name" value="LARGE RIBOSOMAL SUBUNIT PROTEIN UL3C"/>
    <property type="match status" value="1"/>
</dbReference>
<keyword evidence="3" id="KW-0694">RNA-binding</keyword>
<dbReference type="GO" id="GO:0019843">
    <property type="term" value="F:rRNA binding"/>
    <property type="evidence" value="ECO:0007669"/>
    <property type="project" value="UniProtKB-KW"/>
</dbReference>
<dbReference type="NCBIfam" id="TIGR03625">
    <property type="entry name" value="L3_bact"/>
    <property type="match status" value="1"/>
</dbReference>
<evidence type="ECO:0008006" key="7">
    <source>
        <dbReference type="Google" id="ProtNLM"/>
    </source>
</evidence>
<reference evidence="6" key="1">
    <citation type="journal article" date="2014" name="Front. Microbiol.">
        <title>High frequency of phylogenetically diverse reductive dehalogenase-homologous genes in deep subseafloor sedimentary metagenomes.</title>
        <authorList>
            <person name="Kawai M."/>
            <person name="Futagami T."/>
            <person name="Toyoda A."/>
            <person name="Takaki Y."/>
            <person name="Nishi S."/>
            <person name="Hori S."/>
            <person name="Arai W."/>
            <person name="Tsubouchi T."/>
            <person name="Morono Y."/>
            <person name="Uchiyama I."/>
            <person name="Ito T."/>
            <person name="Fujiyama A."/>
            <person name="Inagaki F."/>
            <person name="Takami H."/>
        </authorList>
    </citation>
    <scope>NUCLEOTIDE SEQUENCE</scope>
    <source>
        <strain evidence="6">Expedition CK06-06</strain>
    </source>
</reference>
<dbReference type="GO" id="GO:0003735">
    <property type="term" value="F:structural constituent of ribosome"/>
    <property type="evidence" value="ECO:0007669"/>
    <property type="project" value="InterPro"/>
</dbReference>
<name>X1L716_9ZZZZ</name>
<keyword evidence="5" id="KW-0687">Ribonucleoprotein</keyword>
<evidence type="ECO:0000256" key="1">
    <source>
        <dbReference type="ARBA" id="ARBA00006540"/>
    </source>
</evidence>
<proteinExistence type="inferred from homology"/>
<keyword evidence="2" id="KW-0699">rRNA-binding</keyword>